<sequence>MLCLDDSVDGPRLPFLGAQVASMLWALGFWIWEGATGDFTMAPTTSARRHEAPTSRTCLLRRLLLLRGEGSHFATGQRLHHSTVSRPYRASRIV</sequence>
<evidence type="ECO:0000313" key="2">
    <source>
        <dbReference type="EMBL" id="KAL2279340.1"/>
    </source>
</evidence>
<evidence type="ECO:0008006" key="4">
    <source>
        <dbReference type="Google" id="ProtNLM"/>
    </source>
</evidence>
<keyword evidence="1" id="KW-1133">Transmembrane helix</keyword>
<proteinExistence type="predicted"/>
<evidence type="ECO:0000256" key="1">
    <source>
        <dbReference type="SAM" id="Phobius"/>
    </source>
</evidence>
<keyword evidence="1" id="KW-0472">Membrane</keyword>
<keyword evidence="1" id="KW-0812">Transmembrane</keyword>
<name>A0ABR4EAC2_9PEZI</name>
<keyword evidence="3" id="KW-1185">Reference proteome</keyword>
<protein>
    <recommendedName>
        <fullName evidence="4">Secreted protein</fullName>
    </recommendedName>
</protein>
<dbReference type="EMBL" id="JBAWTH010000077">
    <property type="protein sequence ID" value="KAL2279340.1"/>
    <property type="molecule type" value="Genomic_DNA"/>
</dbReference>
<comment type="caution">
    <text evidence="2">The sequence shown here is derived from an EMBL/GenBank/DDBJ whole genome shotgun (WGS) entry which is preliminary data.</text>
</comment>
<feature type="transmembrane region" description="Helical" evidence="1">
    <location>
        <begin position="12"/>
        <end position="32"/>
    </location>
</feature>
<reference evidence="2 3" key="1">
    <citation type="submission" date="2024-03" db="EMBL/GenBank/DDBJ databases">
        <title>A high-quality draft genome sequence of Diaporthe vaccinii, a causative agent of upright dieback and viscid rot disease in cranberry plants.</title>
        <authorList>
            <person name="Sarrasin M."/>
            <person name="Lang B.F."/>
            <person name="Burger G."/>
        </authorList>
    </citation>
    <scope>NUCLEOTIDE SEQUENCE [LARGE SCALE GENOMIC DNA]</scope>
    <source>
        <strain evidence="2 3">IS7</strain>
    </source>
</reference>
<gene>
    <name evidence="2" type="ORF">FJTKL_13541</name>
</gene>
<evidence type="ECO:0000313" key="3">
    <source>
        <dbReference type="Proteomes" id="UP001600888"/>
    </source>
</evidence>
<dbReference type="Proteomes" id="UP001600888">
    <property type="component" value="Unassembled WGS sequence"/>
</dbReference>
<organism evidence="2 3">
    <name type="scientific">Diaporthe vaccinii</name>
    <dbReference type="NCBI Taxonomy" id="105482"/>
    <lineage>
        <taxon>Eukaryota</taxon>
        <taxon>Fungi</taxon>
        <taxon>Dikarya</taxon>
        <taxon>Ascomycota</taxon>
        <taxon>Pezizomycotina</taxon>
        <taxon>Sordariomycetes</taxon>
        <taxon>Sordariomycetidae</taxon>
        <taxon>Diaporthales</taxon>
        <taxon>Diaporthaceae</taxon>
        <taxon>Diaporthe</taxon>
        <taxon>Diaporthe eres species complex</taxon>
    </lineage>
</organism>
<accession>A0ABR4EAC2</accession>